<feature type="transmembrane region" description="Helical" evidence="1">
    <location>
        <begin position="31"/>
        <end position="51"/>
    </location>
</feature>
<gene>
    <name evidence="2" type="ORF">J5X90_22005</name>
</gene>
<protein>
    <submittedName>
        <fullName evidence="2">Uncharacterized protein</fullName>
    </submittedName>
</protein>
<accession>A0ABX7VDC3</accession>
<keyword evidence="3" id="KW-1185">Reference proteome</keyword>
<keyword evidence="1" id="KW-0472">Membrane</keyword>
<evidence type="ECO:0000313" key="3">
    <source>
        <dbReference type="Proteomes" id="UP000665025"/>
    </source>
</evidence>
<proteinExistence type="predicted"/>
<reference evidence="2 3" key="1">
    <citation type="submission" date="2021-03" db="EMBL/GenBank/DDBJ databases">
        <title>Complete Genome of Pseudoalteromonas viridis Strain BBR56, a new biocontrol bacterial candidate.</title>
        <authorList>
            <person name="Handayani D.P."/>
            <person name="Isnansetyo A."/>
            <person name="Istiqomah I."/>
            <person name="Jumina J."/>
        </authorList>
    </citation>
    <scope>NUCLEOTIDE SEQUENCE [LARGE SCALE GENOMIC DNA]</scope>
    <source>
        <strain evidence="2 3">BBR56</strain>
    </source>
</reference>
<organism evidence="2 3">
    <name type="scientific">Pseudoalteromonas viridis</name>
    <dbReference type="NCBI Taxonomy" id="339617"/>
    <lineage>
        <taxon>Bacteria</taxon>
        <taxon>Pseudomonadati</taxon>
        <taxon>Pseudomonadota</taxon>
        <taxon>Gammaproteobacteria</taxon>
        <taxon>Alteromonadales</taxon>
        <taxon>Pseudoalteromonadaceae</taxon>
        <taxon>Pseudoalteromonas</taxon>
    </lineage>
</organism>
<evidence type="ECO:0000256" key="1">
    <source>
        <dbReference type="SAM" id="Phobius"/>
    </source>
</evidence>
<keyword evidence="1" id="KW-0812">Transmembrane</keyword>
<dbReference type="Proteomes" id="UP000665025">
    <property type="component" value="Chromosome 2"/>
</dbReference>
<feature type="transmembrane region" description="Helical" evidence="1">
    <location>
        <begin position="105"/>
        <end position="125"/>
    </location>
</feature>
<feature type="transmembrane region" description="Helical" evidence="1">
    <location>
        <begin position="57"/>
        <end position="74"/>
    </location>
</feature>
<feature type="transmembrane region" description="Helical" evidence="1">
    <location>
        <begin position="6"/>
        <end position="24"/>
    </location>
</feature>
<sequence length="176" mass="20849">MFDIYAIVDHAQPLVIVLGLLLSWKVPTARWFFLSYLAVIVVNIAVFSITIEWRVHYYLFQAFVNIVFILPIVYRRDLALFLYRKTDVSFFLQVYEKQRLSSQECMILLVFALAVIVNLVTWLEVLAYKYDWIDNAYIKLYVRDNVVLFIQLLLLGCLLSYAKKAEARELNYEKTR</sequence>
<dbReference type="EMBL" id="CP072426">
    <property type="protein sequence ID" value="QTL37522.1"/>
    <property type="molecule type" value="Genomic_DNA"/>
</dbReference>
<dbReference type="RefSeq" id="WP_209053742.1">
    <property type="nucleotide sequence ID" value="NZ_CP072426.1"/>
</dbReference>
<keyword evidence="1" id="KW-1133">Transmembrane helix</keyword>
<feature type="transmembrane region" description="Helical" evidence="1">
    <location>
        <begin position="145"/>
        <end position="162"/>
    </location>
</feature>
<name>A0ABX7VDC3_9GAMM</name>
<evidence type="ECO:0000313" key="2">
    <source>
        <dbReference type="EMBL" id="QTL37522.1"/>
    </source>
</evidence>